<proteinExistence type="predicted"/>
<evidence type="ECO:0000313" key="3">
    <source>
        <dbReference type="WBParaSite" id="MBELARI_LOCUS11455"/>
    </source>
</evidence>
<dbReference type="Pfam" id="PF00011">
    <property type="entry name" value="HSP20"/>
    <property type="match status" value="1"/>
</dbReference>
<sequence>MASICVEDHYPACSNDVEDDGVVEFNIDDEQFEVGIDATHFTADDITMTIKGRMLELIFETRLKIDAAGVVVRKEERKYELPEYVDPRSITGKLVHRTFYVRGAIINSFDQE</sequence>
<dbReference type="AlphaFoldDB" id="A0AAF3J243"/>
<accession>A0AAF3J243</accession>
<reference evidence="3" key="1">
    <citation type="submission" date="2024-02" db="UniProtKB">
        <authorList>
            <consortium name="WormBaseParasite"/>
        </authorList>
    </citation>
    <scope>IDENTIFICATION</scope>
</reference>
<feature type="domain" description="SHSP" evidence="1">
    <location>
        <begin position="28"/>
        <end position="94"/>
    </location>
</feature>
<protein>
    <submittedName>
        <fullName evidence="3">SHSP domain-containing protein</fullName>
    </submittedName>
</protein>
<keyword evidence="2" id="KW-1185">Reference proteome</keyword>
<dbReference type="Gene3D" id="2.60.40.790">
    <property type="match status" value="1"/>
</dbReference>
<dbReference type="WBParaSite" id="MBELARI_LOCUS11455">
    <property type="protein sequence ID" value="MBELARI_LOCUS11455"/>
    <property type="gene ID" value="MBELARI_LOCUS11455"/>
</dbReference>
<dbReference type="InterPro" id="IPR002068">
    <property type="entry name" value="A-crystallin/Hsp20_dom"/>
</dbReference>
<dbReference type="SUPFAM" id="SSF49764">
    <property type="entry name" value="HSP20-like chaperones"/>
    <property type="match status" value="1"/>
</dbReference>
<evidence type="ECO:0000313" key="2">
    <source>
        <dbReference type="Proteomes" id="UP000887575"/>
    </source>
</evidence>
<name>A0AAF3J243_9BILA</name>
<dbReference type="Proteomes" id="UP000887575">
    <property type="component" value="Unassembled WGS sequence"/>
</dbReference>
<organism evidence="2 3">
    <name type="scientific">Mesorhabditis belari</name>
    <dbReference type="NCBI Taxonomy" id="2138241"/>
    <lineage>
        <taxon>Eukaryota</taxon>
        <taxon>Metazoa</taxon>
        <taxon>Ecdysozoa</taxon>
        <taxon>Nematoda</taxon>
        <taxon>Chromadorea</taxon>
        <taxon>Rhabditida</taxon>
        <taxon>Rhabditina</taxon>
        <taxon>Rhabditomorpha</taxon>
        <taxon>Rhabditoidea</taxon>
        <taxon>Rhabditidae</taxon>
        <taxon>Mesorhabditinae</taxon>
        <taxon>Mesorhabditis</taxon>
    </lineage>
</organism>
<evidence type="ECO:0000259" key="1">
    <source>
        <dbReference type="Pfam" id="PF00011"/>
    </source>
</evidence>
<dbReference type="InterPro" id="IPR008978">
    <property type="entry name" value="HSP20-like_chaperone"/>
</dbReference>